<protein>
    <submittedName>
        <fullName evidence="1">Uncharacterized protein</fullName>
    </submittedName>
</protein>
<reference evidence="2" key="1">
    <citation type="journal article" date="2013" name="Genome">
        <title>Draft Genome Sequences of Porphyromonas crevioricanis JCM 15906T and Porphyromonas cansulci JCM 13913T Isolated from a Canine Oral Cavity.</title>
        <authorList>
            <person name="Sakamoto M."/>
            <person name="Tanaka N."/>
            <person name="Shiwa Y."/>
            <person name="Yoshikawa H."/>
            <person name="Ohkuma M."/>
        </authorList>
    </citation>
    <scope>NUCLEOTIDE SEQUENCE [LARGE SCALE GENOMIC DNA]</scope>
    <source>
        <strain evidence="2">JCM 15906</strain>
    </source>
</reference>
<dbReference type="Proteomes" id="UP000018031">
    <property type="component" value="Unassembled WGS sequence"/>
</dbReference>
<dbReference type="EMBL" id="BAOU01000005">
    <property type="protein sequence ID" value="GAD04439.1"/>
    <property type="molecule type" value="Genomic_DNA"/>
</dbReference>
<name>S4PG34_9PORP</name>
<accession>S4PG34</accession>
<proteinExistence type="predicted"/>
<evidence type="ECO:0000313" key="1">
    <source>
        <dbReference type="EMBL" id="GAD04439.1"/>
    </source>
</evidence>
<evidence type="ECO:0000313" key="2">
    <source>
        <dbReference type="Proteomes" id="UP000018031"/>
    </source>
</evidence>
<reference evidence="1 2" key="2">
    <citation type="journal article" date="2013" name="Genome Announc.">
        <title>Draft Genome Sequences of Porphyromonas crevioricanis JCM 15906T and Porphyromonas cansulci JCM 13913T Isolated from a Canine Oral Cavity.</title>
        <authorList>
            <person name="Sakamoto M."/>
            <person name="Tanaka N."/>
            <person name="Shiwa Y."/>
            <person name="Yoshikawa H."/>
            <person name="Ohkuma M."/>
        </authorList>
    </citation>
    <scope>NUCLEOTIDE SEQUENCE [LARGE SCALE GENOMIC DNA]</scope>
    <source>
        <strain evidence="1 2">JCM 15906</strain>
    </source>
</reference>
<organism evidence="1 2">
    <name type="scientific">Porphyromonas crevioricanis JCM 15906</name>
    <dbReference type="NCBI Taxonomy" id="1305617"/>
    <lineage>
        <taxon>Bacteria</taxon>
        <taxon>Pseudomonadati</taxon>
        <taxon>Bacteroidota</taxon>
        <taxon>Bacteroidia</taxon>
        <taxon>Bacteroidales</taxon>
        <taxon>Porphyromonadaceae</taxon>
        <taxon>Porphyromonas</taxon>
    </lineage>
</organism>
<comment type="caution">
    <text evidence="1">The sequence shown here is derived from an EMBL/GenBank/DDBJ whole genome shotgun (WGS) entry which is preliminary data.</text>
</comment>
<sequence length="41" mass="4385">MYSPKTHTNALGVDIVVCKGALLFNQMTFYASSLSALSASF</sequence>
<gene>
    <name evidence="1" type="ORF">PORCRE_123</name>
</gene>
<dbReference type="AlphaFoldDB" id="S4PG34"/>